<evidence type="ECO:0000256" key="6">
    <source>
        <dbReference type="SAM" id="Phobius"/>
    </source>
</evidence>
<proteinExistence type="inferred from homology"/>
<feature type="transmembrane region" description="Helical" evidence="6">
    <location>
        <begin position="55"/>
        <end position="76"/>
    </location>
</feature>
<dbReference type="InterPro" id="IPR049326">
    <property type="entry name" value="Rhodopsin_dom_fungi"/>
</dbReference>
<dbReference type="Pfam" id="PF20684">
    <property type="entry name" value="Fung_rhodopsin"/>
    <property type="match status" value="1"/>
</dbReference>
<evidence type="ECO:0000256" key="4">
    <source>
        <dbReference type="ARBA" id="ARBA00023136"/>
    </source>
</evidence>
<dbReference type="PANTHER" id="PTHR33048">
    <property type="entry name" value="PTH11-LIKE INTEGRAL MEMBRANE PROTEIN (AFU_ORTHOLOGUE AFUA_5G11245)"/>
    <property type="match status" value="1"/>
</dbReference>
<feature type="transmembrane region" description="Helical" evidence="6">
    <location>
        <begin position="175"/>
        <end position="199"/>
    </location>
</feature>
<name>A0A6A6H5S2_VIRVR</name>
<protein>
    <recommendedName>
        <fullName evidence="7">Rhodopsin domain-containing protein</fullName>
    </recommendedName>
</protein>
<dbReference type="PANTHER" id="PTHR33048:SF47">
    <property type="entry name" value="INTEGRAL MEMBRANE PROTEIN-RELATED"/>
    <property type="match status" value="1"/>
</dbReference>
<evidence type="ECO:0000256" key="1">
    <source>
        <dbReference type="ARBA" id="ARBA00004141"/>
    </source>
</evidence>
<evidence type="ECO:0000256" key="2">
    <source>
        <dbReference type="ARBA" id="ARBA00022692"/>
    </source>
</evidence>
<keyword evidence="4 6" id="KW-0472">Membrane</keyword>
<organism evidence="8 9">
    <name type="scientific">Viridothelium virens</name>
    <name type="common">Speckled blister lichen</name>
    <name type="synonym">Trypethelium virens</name>
    <dbReference type="NCBI Taxonomy" id="1048519"/>
    <lineage>
        <taxon>Eukaryota</taxon>
        <taxon>Fungi</taxon>
        <taxon>Dikarya</taxon>
        <taxon>Ascomycota</taxon>
        <taxon>Pezizomycotina</taxon>
        <taxon>Dothideomycetes</taxon>
        <taxon>Dothideomycetes incertae sedis</taxon>
        <taxon>Trypetheliales</taxon>
        <taxon>Trypetheliaceae</taxon>
        <taxon>Viridothelium</taxon>
    </lineage>
</organism>
<dbReference type="OrthoDB" id="5417844at2759"/>
<sequence length="284" mass="31851">MSAPIPPPPPGLNIHKSRQPELYAASITTWVLALIAVGLRFWCRRLTKSAYRLDDWLIVAALLFALGFMISTLVWVHQGYGLHLWVLTPEFVPNFFKNLFTGEILYTLVLVFAKYSILAFYRRIFSNTIRLPVYILAGVVTCWGLAVILVTIFQCRPVDGFWNRNKPADCSVDDYAFFIGNAVPNIITDAAILSLPWPFIFRLHRTTSQKIALAGIFMLGAFIIVVSIVRLVYFINVDLKSPDLDYNFAYGGVWTATEADMAVVCGKSSCLVLLASLLPQTLYA</sequence>
<feature type="transmembrane region" description="Helical" evidence="6">
    <location>
        <begin position="211"/>
        <end position="235"/>
    </location>
</feature>
<reference evidence="8" key="1">
    <citation type="journal article" date="2020" name="Stud. Mycol.">
        <title>101 Dothideomycetes genomes: a test case for predicting lifestyles and emergence of pathogens.</title>
        <authorList>
            <person name="Haridas S."/>
            <person name="Albert R."/>
            <person name="Binder M."/>
            <person name="Bloem J."/>
            <person name="Labutti K."/>
            <person name="Salamov A."/>
            <person name="Andreopoulos B."/>
            <person name="Baker S."/>
            <person name="Barry K."/>
            <person name="Bills G."/>
            <person name="Bluhm B."/>
            <person name="Cannon C."/>
            <person name="Castanera R."/>
            <person name="Culley D."/>
            <person name="Daum C."/>
            <person name="Ezra D."/>
            <person name="Gonzalez J."/>
            <person name="Henrissat B."/>
            <person name="Kuo A."/>
            <person name="Liang C."/>
            <person name="Lipzen A."/>
            <person name="Lutzoni F."/>
            <person name="Magnuson J."/>
            <person name="Mondo S."/>
            <person name="Nolan M."/>
            <person name="Ohm R."/>
            <person name="Pangilinan J."/>
            <person name="Park H.-J."/>
            <person name="Ramirez L."/>
            <person name="Alfaro M."/>
            <person name="Sun H."/>
            <person name="Tritt A."/>
            <person name="Yoshinaga Y."/>
            <person name="Zwiers L.-H."/>
            <person name="Turgeon B."/>
            <person name="Goodwin S."/>
            <person name="Spatafora J."/>
            <person name="Crous P."/>
            <person name="Grigoriev I."/>
        </authorList>
    </citation>
    <scope>NUCLEOTIDE SEQUENCE</scope>
    <source>
        <strain evidence="8">Tuck. ex Michener</strain>
    </source>
</reference>
<dbReference type="Proteomes" id="UP000800092">
    <property type="component" value="Unassembled WGS sequence"/>
</dbReference>
<keyword evidence="3 6" id="KW-1133">Transmembrane helix</keyword>
<gene>
    <name evidence="8" type="ORF">EV356DRAFT_201211</name>
</gene>
<dbReference type="GO" id="GO:0016020">
    <property type="term" value="C:membrane"/>
    <property type="evidence" value="ECO:0007669"/>
    <property type="project" value="UniProtKB-SubCell"/>
</dbReference>
<dbReference type="EMBL" id="ML991806">
    <property type="protein sequence ID" value="KAF2233444.1"/>
    <property type="molecule type" value="Genomic_DNA"/>
</dbReference>
<dbReference type="InterPro" id="IPR052337">
    <property type="entry name" value="SAT4-like"/>
</dbReference>
<comment type="subcellular location">
    <subcellularLocation>
        <location evidence="1">Membrane</location>
        <topology evidence="1">Multi-pass membrane protein</topology>
    </subcellularLocation>
</comment>
<keyword evidence="9" id="KW-1185">Reference proteome</keyword>
<evidence type="ECO:0000313" key="8">
    <source>
        <dbReference type="EMBL" id="KAF2233444.1"/>
    </source>
</evidence>
<evidence type="ECO:0000313" key="9">
    <source>
        <dbReference type="Proteomes" id="UP000800092"/>
    </source>
</evidence>
<feature type="transmembrane region" description="Helical" evidence="6">
    <location>
        <begin position="133"/>
        <end position="155"/>
    </location>
</feature>
<evidence type="ECO:0000256" key="5">
    <source>
        <dbReference type="ARBA" id="ARBA00038359"/>
    </source>
</evidence>
<feature type="transmembrane region" description="Helical" evidence="6">
    <location>
        <begin position="22"/>
        <end position="43"/>
    </location>
</feature>
<keyword evidence="2 6" id="KW-0812">Transmembrane</keyword>
<feature type="domain" description="Rhodopsin" evidence="7">
    <location>
        <begin position="39"/>
        <end position="278"/>
    </location>
</feature>
<evidence type="ECO:0000256" key="3">
    <source>
        <dbReference type="ARBA" id="ARBA00022989"/>
    </source>
</evidence>
<dbReference type="AlphaFoldDB" id="A0A6A6H5S2"/>
<feature type="transmembrane region" description="Helical" evidence="6">
    <location>
        <begin position="104"/>
        <end position="121"/>
    </location>
</feature>
<accession>A0A6A6H5S2</accession>
<comment type="similarity">
    <text evidence="5">Belongs to the SAT4 family.</text>
</comment>
<evidence type="ECO:0000259" key="7">
    <source>
        <dbReference type="Pfam" id="PF20684"/>
    </source>
</evidence>